<organism evidence="1 2">
    <name type="scientific">Haladaptatus litoreus</name>
    <dbReference type="NCBI Taxonomy" id="553468"/>
    <lineage>
        <taxon>Archaea</taxon>
        <taxon>Methanobacteriati</taxon>
        <taxon>Methanobacteriota</taxon>
        <taxon>Stenosarchaea group</taxon>
        <taxon>Halobacteria</taxon>
        <taxon>Halobacteriales</taxon>
        <taxon>Haladaptataceae</taxon>
        <taxon>Haladaptatus</taxon>
    </lineage>
</organism>
<dbReference type="AlphaFoldDB" id="A0A1N7EPH3"/>
<keyword evidence="2" id="KW-1185">Reference proteome</keyword>
<reference evidence="2" key="1">
    <citation type="submission" date="2017-01" db="EMBL/GenBank/DDBJ databases">
        <authorList>
            <person name="Varghese N."/>
            <person name="Submissions S."/>
        </authorList>
    </citation>
    <scope>NUCLEOTIDE SEQUENCE [LARGE SCALE GENOMIC DNA]</scope>
    <source>
        <strain evidence="2">CGMCC 1.7737</strain>
    </source>
</reference>
<evidence type="ECO:0000313" key="2">
    <source>
        <dbReference type="Proteomes" id="UP000186914"/>
    </source>
</evidence>
<name>A0A1N7EPH3_9EURY</name>
<sequence>MNQSDFQQQSEITDDLPAIDCDACQSALDPESQQAVSFLLLDQLRIPVLSCDDHLEQFSSVCGLTSDDTATLLHHHPAGGISCPGCRFASYSAAQSIVPVQDGAIVPIACPEHQSKIIQRFQIGLQTHQQLTSSLGTTTSSFL</sequence>
<gene>
    <name evidence="1" type="ORF">SAMN05421858_4468</name>
</gene>
<dbReference type="EMBL" id="FTNO01000006">
    <property type="protein sequence ID" value="SIR89929.1"/>
    <property type="molecule type" value="Genomic_DNA"/>
</dbReference>
<dbReference type="Proteomes" id="UP000186914">
    <property type="component" value="Unassembled WGS sequence"/>
</dbReference>
<proteinExistence type="predicted"/>
<accession>A0A1N7EPH3</accession>
<evidence type="ECO:0000313" key="1">
    <source>
        <dbReference type="EMBL" id="SIR89929.1"/>
    </source>
</evidence>
<protein>
    <submittedName>
        <fullName evidence="1">Uncharacterized protein</fullName>
    </submittedName>
</protein>